<dbReference type="EMBL" id="CAADRP010000224">
    <property type="protein sequence ID" value="VFU25007.1"/>
    <property type="molecule type" value="Genomic_DNA"/>
</dbReference>
<name>A0A6N2K9R3_SALVM</name>
<evidence type="ECO:0000313" key="1">
    <source>
        <dbReference type="EMBL" id="VFU25007.1"/>
    </source>
</evidence>
<organism evidence="1">
    <name type="scientific">Salix viminalis</name>
    <name type="common">Common osier</name>
    <name type="synonym">Basket willow</name>
    <dbReference type="NCBI Taxonomy" id="40686"/>
    <lineage>
        <taxon>Eukaryota</taxon>
        <taxon>Viridiplantae</taxon>
        <taxon>Streptophyta</taxon>
        <taxon>Embryophyta</taxon>
        <taxon>Tracheophyta</taxon>
        <taxon>Spermatophyta</taxon>
        <taxon>Magnoliopsida</taxon>
        <taxon>eudicotyledons</taxon>
        <taxon>Gunneridae</taxon>
        <taxon>Pentapetalae</taxon>
        <taxon>rosids</taxon>
        <taxon>fabids</taxon>
        <taxon>Malpighiales</taxon>
        <taxon>Salicaceae</taxon>
        <taxon>Saliceae</taxon>
        <taxon>Salix</taxon>
    </lineage>
</organism>
<dbReference type="AlphaFoldDB" id="A0A6N2K9R3"/>
<protein>
    <submittedName>
        <fullName evidence="1">Uncharacterized protein</fullName>
    </submittedName>
</protein>
<reference evidence="1" key="1">
    <citation type="submission" date="2019-03" db="EMBL/GenBank/DDBJ databases">
        <authorList>
            <person name="Mank J."/>
            <person name="Almeida P."/>
        </authorList>
    </citation>
    <scope>NUCLEOTIDE SEQUENCE</scope>
    <source>
        <strain evidence="1">78183</strain>
    </source>
</reference>
<gene>
    <name evidence="1" type="ORF">SVIM_LOCUS53765</name>
</gene>
<accession>A0A6N2K9R3</accession>
<sequence>MKPSPKPPSLLNNPALSRFLNNGSRLWKGNLMLPSQLLLMLRYLNCTWKSCIQSKMRFRSVILTLNFWKR</sequence>
<proteinExistence type="predicted"/>